<sequence length="869" mass="94209">MNLRHGGERPSSSFASIECKSEEAAGSSAGASTSGESDQYHAACLRQKKKQKTYRELPLYSIVREPPGPGAFCTRVARACCRPPRTESLCKLLALMVGLMVAFHAASCGYFFCVRFPGMLEFPRDIYDDIRDIYILAGGPRWTSRGTAAEVDDAPKLIPKVIHQTYKSGNIPGSLKPFMHSWRRLNEDWEIRFYDDEACLKFVQREFPEYMDAYRSLAKDVERSDFFRYMVVLRMGGVYADIDTECRKPLNNLILPRDTLVVGWENEFSTAEEAHSRKYVRKRQVLQWTFAGAPGHPALREICDHIARSTGTAFSASTNIDTLERTGPGIWTDTVLKHARAHPPSKQDDPWTVRVLPKVYFGVHPLGLDGVGPDDPDIVVLHHFLGSWKVRGGWSGGLGIGRLLRRMAGFFTRSAAPDPLPRMEEIEEDQPMEASLPRDWQSAQLYPVSMVWQPPFTQLVDLIGHGDMQAGVDVAATLTAWGKWQPALAPGRGPSVAEALIGSLGGKGAERRVLVDIGAGNGYFSLAAAARGHRAIAFELSNSSLASFEASVAYNGFEKMVTIHKVALGSQDEVVCVDAGADESLGAPDLNVARGYGRPSAHNISMVAEAGRGGCNRTALRRIGADLVPAEVEVGAVRVSVTGWEGWVMEGLVGLMAREATPPPAVVLLELQPHAMARAGYEGGALRLLRTMHSWGYTDVSHSGHVCDERWHNITRSIRLRGAMALAAQEALRQPTWCTLPPDKFAPLVERASRAFPENILFVYKAPPRAATQRVGAAPEPAPRVLPPLPDTALRPAGLLAPKQNSLEVDGIRTAVPGSLLTASGEAAEAGGVQKGGMLGRSSLGMGATAKDAGLERGVDITGTAASAA</sequence>
<dbReference type="InterPro" id="IPR007577">
    <property type="entry name" value="GlycoTrfase_DXD_sugar-bd_CS"/>
</dbReference>
<feature type="transmembrane region" description="Helical" evidence="2">
    <location>
        <begin position="92"/>
        <end position="112"/>
    </location>
</feature>
<feature type="region of interest" description="Disordered" evidence="1">
    <location>
        <begin position="1"/>
        <end position="20"/>
    </location>
</feature>
<dbReference type="InterPro" id="IPR039367">
    <property type="entry name" value="Och1-like"/>
</dbReference>
<dbReference type="InterPro" id="IPR029063">
    <property type="entry name" value="SAM-dependent_MTases_sf"/>
</dbReference>
<evidence type="ECO:0000313" key="4">
    <source>
        <dbReference type="Proteomes" id="UP001491310"/>
    </source>
</evidence>
<keyword evidence="2" id="KW-0472">Membrane</keyword>
<dbReference type="PANTHER" id="PTHR31834">
    <property type="entry name" value="INITIATION-SPECIFIC ALPHA-1,6-MANNOSYLTRANSFERASE"/>
    <property type="match status" value="1"/>
</dbReference>
<dbReference type="SUPFAM" id="SSF53448">
    <property type="entry name" value="Nucleotide-diphospho-sugar transferases"/>
    <property type="match status" value="1"/>
</dbReference>
<dbReference type="Pfam" id="PF04488">
    <property type="entry name" value="Gly_transf_sug"/>
    <property type="match status" value="1"/>
</dbReference>
<dbReference type="Gene3D" id="3.90.550.20">
    <property type="match status" value="1"/>
</dbReference>
<evidence type="ECO:0008006" key="5">
    <source>
        <dbReference type="Google" id="ProtNLM"/>
    </source>
</evidence>
<dbReference type="SUPFAM" id="SSF53335">
    <property type="entry name" value="S-adenosyl-L-methionine-dependent methyltransferases"/>
    <property type="match status" value="1"/>
</dbReference>
<accession>A0ABR2Z487</accession>
<organism evidence="3 4">
    <name type="scientific">Coccomyxa subellipsoidea</name>
    <dbReference type="NCBI Taxonomy" id="248742"/>
    <lineage>
        <taxon>Eukaryota</taxon>
        <taxon>Viridiplantae</taxon>
        <taxon>Chlorophyta</taxon>
        <taxon>core chlorophytes</taxon>
        <taxon>Trebouxiophyceae</taxon>
        <taxon>Trebouxiophyceae incertae sedis</taxon>
        <taxon>Coccomyxaceae</taxon>
        <taxon>Coccomyxa</taxon>
    </lineage>
</organism>
<dbReference type="PANTHER" id="PTHR31834:SF1">
    <property type="entry name" value="INITIATION-SPECIFIC ALPHA-1,6-MANNOSYLTRANSFERASE"/>
    <property type="match status" value="1"/>
</dbReference>
<gene>
    <name evidence="3" type="ORF">WJX75_008630</name>
</gene>
<dbReference type="EMBL" id="JALJOT010000001">
    <property type="protein sequence ID" value="KAK9919003.1"/>
    <property type="molecule type" value="Genomic_DNA"/>
</dbReference>
<evidence type="ECO:0000313" key="3">
    <source>
        <dbReference type="EMBL" id="KAK9919003.1"/>
    </source>
</evidence>
<protein>
    <recommendedName>
        <fullName evidence="5">Glycosyltransferase family 32 protein</fullName>
    </recommendedName>
</protein>
<dbReference type="InterPro" id="IPR029044">
    <property type="entry name" value="Nucleotide-diphossugar_trans"/>
</dbReference>
<keyword evidence="4" id="KW-1185">Reference proteome</keyword>
<evidence type="ECO:0000256" key="2">
    <source>
        <dbReference type="SAM" id="Phobius"/>
    </source>
</evidence>
<dbReference type="Gene3D" id="3.40.50.150">
    <property type="entry name" value="Vaccinia Virus protein VP39"/>
    <property type="match status" value="1"/>
</dbReference>
<evidence type="ECO:0000256" key="1">
    <source>
        <dbReference type="SAM" id="MobiDB-lite"/>
    </source>
</evidence>
<proteinExistence type="predicted"/>
<keyword evidence="2" id="KW-1133">Transmembrane helix</keyword>
<keyword evidence="2" id="KW-0812">Transmembrane</keyword>
<comment type="caution">
    <text evidence="3">The sequence shown here is derived from an EMBL/GenBank/DDBJ whole genome shotgun (WGS) entry which is preliminary data.</text>
</comment>
<dbReference type="Proteomes" id="UP001491310">
    <property type="component" value="Unassembled WGS sequence"/>
</dbReference>
<name>A0ABR2Z487_9CHLO</name>
<reference evidence="3 4" key="1">
    <citation type="journal article" date="2024" name="Nat. Commun.">
        <title>Phylogenomics reveals the evolutionary origins of lichenization in chlorophyte algae.</title>
        <authorList>
            <person name="Puginier C."/>
            <person name="Libourel C."/>
            <person name="Otte J."/>
            <person name="Skaloud P."/>
            <person name="Haon M."/>
            <person name="Grisel S."/>
            <person name="Petersen M."/>
            <person name="Berrin J.G."/>
            <person name="Delaux P.M."/>
            <person name="Dal Grande F."/>
            <person name="Keller J."/>
        </authorList>
    </citation>
    <scope>NUCLEOTIDE SEQUENCE [LARGE SCALE GENOMIC DNA]</scope>
    <source>
        <strain evidence="3 4">SAG 216-7</strain>
    </source>
</reference>